<reference evidence="4 5" key="1">
    <citation type="submission" date="2019-06" db="EMBL/GenBank/DDBJ databases">
        <title>Pseudomonas bimorpha sp. nov. isolated from bovine raw milk and skim milk concentrate.</title>
        <authorList>
            <person name="Hofmann K."/>
            <person name="Huptas C."/>
            <person name="Doll E."/>
            <person name="Scherer S."/>
            <person name="Wenning M."/>
        </authorList>
    </citation>
    <scope>NUCLEOTIDE SEQUENCE [LARGE SCALE GENOMIC DNA]</scope>
    <source>
        <strain evidence="4 5">DSM 108990</strain>
    </source>
</reference>
<dbReference type="Pfam" id="PF04303">
    <property type="entry name" value="PrpF"/>
    <property type="match status" value="1"/>
</dbReference>
<comment type="caution">
    <text evidence="4">The sequence shown here is derived from an EMBL/GenBank/DDBJ whole genome shotgun (WGS) entry which is preliminary data.</text>
</comment>
<dbReference type="SUPFAM" id="SSF54506">
    <property type="entry name" value="Diaminopimelate epimerase-like"/>
    <property type="match status" value="2"/>
</dbReference>
<evidence type="ECO:0000256" key="2">
    <source>
        <dbReference type="ARBA" id="ARBA00023235"/>
    </source>
</evidence>
<dbReference type="InterPro" id="IPR047687">
    <property type="entry name" value="OMA_tautomer-like"/>
</dbReference>
<dbReference type="GO" id="GO:0016853">
    <property type="term" value="F:isomerase activity"/>
    <property type="evidence" value="ECO:0007669"/>
    <property type="project" value="UniProtKB-KW"/>
</dbReference>
<dbReference type="Proteomes" id="UP000317901">
    <property type="component" value="Unassembled WGS sequence"/>
</dbReference>
<dbReference type="InterPro" id="IPR007400">
    <property type="entry name" value="PrpF-like"/>
</dbReference>
<evidence type="ECO:0000313" key="5">
    <source>
        <dbReference type="Proteomes" id="UP000317901"/>
    </source>
</evidence>
<dbReference type="Gene3D" id="3.10.310.10">
    <property type="entry name" value="Diaminopimelate Epimerase, Chain A, domain 1"/>
    <property type="match status" value="2"/>
</dbReference>
<keyword evidence="2 4" id="KW-0413">Isomerase</keyword>
<gene>
    <name evidence="4" type="ORF">FJD37_07285</name>
</gene>
<dbReference type="PANTHER" id="PTHR43709:SF3">
    <property type="entry name" value="ISOMERASE YBHH-RELATED"/>
    <property type="match status" value="1"/>
</dbReference>
<dbReference type="RefSeq" id="WP_122783172.1">
    <property type="nucleotide sequence ID" value="NZ_VFIP01000010.1"/>
</dbReference>
<evidence type="ECO:0000313" key="4">
    <source>
        <dbReference type="EMBL" id="TWR96648.1"/>
    </source>
</evidence>
<comment type="similarity">
    <text evidence="1">Belongs to the PrpF family.</text>
</comment>
<evidence type="ECO:0000256" key="3">
    <source>
        <dbReference type="SAM" id="MobiDB-lite"/>
    </source>
</evidence>
<sequence>MAQTRIPCVLMRGGTSKGAYFLAADLPAQAHLRDRVLLAVMGSPDRRQIDGIGGADSLTSKVAIIQPSLRQDADVDYLFGQVLVDEPRVDYGQNCGNILAGVGPFAIERGLVPVTGERTVVRIFMQNTGQIAVAHVPTAAGEVVYTGATRIDGVPGTAAPLIVEFEDIAGSSCGALLPTGHARDVFDGVEVTCIDNGMPVVMLRAQDVGCSGYESPQQLEADSVLKARLEAIRLQAGPQMNLGNVSQRNVPKMCLVAAAQAGGALSTRSFIPHRCHTSIGVFGAVSVASACLIEGGVAADLADAGEGDVRRLSIEHPTGEFSVELRLHDGQLVGCGLIRTARALFDGFVCISASVWPGGGNANIRVGSTGGLCSRATPAGGLFGGIRPETQEANDEQEDTRGTDQC</sequence>
<name>A0A5C5Q1U3_9PSED</name>
<organism evidence="4 5">
    <name type="scientific">Pseudomonas saxonica</name>
    <dbReference type="NCBI Taxonomy" id="2600598"/>
    <lineage>
        <taxon>Bacteria</taxon>
        <taxon>Pseudomonadati</taxon>
        <taxon>Pseudomonadota</taxon>
        <taxon>Gammaproteobacteria</taxon>
        <taxon>Pseudomonadales</taxon>
        <taxon>Pseudomonadaceae</taxon>
        <taxon>Pseudomonas</taxon>
    </lineage>
</organism>
<dbReference type="OrthoDB" id="9779763at2"/>
<evidence type="ECO:0000256" key="1">
    <source>
        <dbReference type="ARBA" id="ARBA00007673"/>
    </source>
</evidence>
<protein>
    <submittedName>
        <fullName evidence="4">4-oxalomesaconate tautomerase</fullName>
        <ecNumber evidence="4">5.3.2.8</ecNumber>
    </submittedName>
</protein>
<feature type="region of interest" description="Disordered" evidence="3">
    <location>
        <begin position="383"/>
        <end position="406"/>
    </location>
</feature>
<dbReference type="PANTHER" id="PTHR43709">
    <property type="entry name" value="ACONITATE ISOMERASE-RELATED"/>
    <property type="match status" value="1"/>
</dbReference>
<dbReference type="EC" id="5.3.2.8" evidence="4"/>
<dbReference type="AlphaFoldDB" id="A0A5C5Q1U3"/>
<dbReference type="EMBL" id="VFIP01000010">
    <property type="protein sequence ID" value="TWR96648.1"/>
    <property type="molecule type" value="Genomic_DNA"/>
</dbReference>
<dbReference type="NCBIfam" id="NF033377">
    <property type="entry name" value="OMA_tautomer"/>
    <property type="match status" value="1"/>
</dbReference>
<proteinExistence type="inferred from homology"/>
<accession>A0A5C5Q1U3</accession>